<comment type="caution">
    <text evidence="1">The sequence shown here is derived from an EMBL/GenBank/DDBJ whole genome shotgun (WGS) entry which is preliminary data.</text>
</comment>
<evidence type="ECO:0000313" key="2">
    <source>
        <dbReference type="Proteomes" id="UP001488838"/>
    </source>
</evidence>
<name>A0AAW0HVM7_MYOGA</name>
<keyword evidence="2" id="KW-1185">Reference proteome</keyword>
<sequence>MDASSPLRAARRRHCSWFYLMAEKSQARANCCLTAFASEPKTVGAMVNTTMSGYRLADLACCANLCFPRAPTLPLCPQSRKRNCLRVKGGTRKA</sequence>
<gene>
    <name evidence="1" type="ORF">U0070_021084</name>
</gene>
<organism evidence="1 2">
    <name type="scientific">Myodes glareolus</name>
    <name type="common">Bank vole</name>
    <name type="synonym">Clethrionomys glareolus</name>
    <dbReference type="NCBI Taxonomy" id="447135"/>
    <lineage>
        <taxon>Eukaryota</taxon>
        <taxon>Metazoa</taxon>
        <taxon>Chordata</taxon>
        <taxon>Craniata</taxon>
        <taxon>Vertebrata</taxon>
        <taxon>Euteleostomi</taxon>
        <taxon>Mammalia</taxon>
        <taxon>Eutheria</taxon>
        <taxon>Euarchontoglires</taxon>
        <taxon>Glires</taxon>
        <taxon>Rodentia</taxon>
        <taxon>Myomorpha</taxon>
        <taxon>Muroidea</taxon>
        <taxon>Cricetidae</taxon>
        <taxon>Arvicolinae</taxon>
        <taxon>Myodes</taxon>
    </lineage>
</organism>
<dbReference type="AlphaFoldDB" id="A0AAW0HVM7"/>
<accession>A0AAW0HVM7</accession>
<dbReference type="EMBL" id="JBBHLL010000311">
    <property type="protein sequence ID" value="KAK7806138.1"/>
    <property type="molecule type" value="Genomic_DNA"/>
</dbReference>
<evidence type="ECO:0000313" key="1">
    <source>
        <dbReference type="EMBL" id="KAK7806138.1"/>
    </source>
</evidence>
<proteinExistence type="predicted"/>
<reference evidence="1 2" key="1">
    <citation type="journal article" date="2023" name="bioRxiv">
        <title>Conserved and derived expression patterns and positive selection on dental genes reveal complex evolutionary context of ever-growing rodent molars.</title>
        <authorList>
            <person name="Calamari Z.T."/>
            <person name="Song A."/>
            <person name="Cohen E."/>
            <person name="Akter M."/>
            <person name="Roy R.D."/>
            <person name="Hallikas O."/>
            <person name="Christensen M.M."/>
            <person name="Li P."/>
            <person name="Marangoni P."/>
            <person name="Jernvall J."/>
            <person name="Klein O.D."/>
        </authorList>
    </citation>
    <scope>NUCLEOTIDE SEQUENCE [LARGE SCALE GENOMIC DNA]</scope>
    <source>
        <strain evidence="1">V071</strain>
    </source>
</reference>
<protein>
    <submittedName>
        <fullName evidence="1">Uncharacterized protein</fullName>
    </submittedName>
</protein>
<dbReference type="Proteomes" id="UP001488838">
    <property type="component" value="Unassembled WGS sequence"/>
</dbReference>